<evidence type="ECO:0000256" key="3">
    <source>
        <dbReference type="SAM" id="Phobius"/>
    </source>
</evidence>
<evidence type="ECO:0008006" key="6">
    <source>
        <dbReference type="Google" id="ProtNLM"/>
    </source>
</evidence>
<dbReference type="AlphaFoldDB" id="A0A222DXX7"/>
<proteinExistence type="predicted"/>
<evidence type="ECO:0000256" key="2">
    <source>
        <dbReference type="SAM" id="MobiDB-lite"/>
    </source>
</evidence>
<organism evidence="4 5">
    <name type="scientific">Antarctobacter heliothermus</name>
    <dbReference type="NCBI Taxonomy" id="74033"/>
    <lineage>
        <taxon>Bacteria</taxon>
        <taxon>Pseudomonadati</taxon>
        <taxon>Pseudomonadota</taxon>
        <taxon>Alphaproteobacteria</taxon>
        <taxon>Rhodobacterales</taxon>
        <taxon>Roseobacteraceae</taxon>
        <taxon>Antarctobacter</taxon>
    </lineage>
</organism>
<reference evidence="4 5" key="1">
    <citation type="submission" date="2017-07" db="EMBL/GenBank/DDBJ databases">
        <title>Genome Sequence of Antarctobacter heliothermus Strain SMS3 Isolated from a culture of the Diatom Skeletonema marinoi.</title>
        <authorList>
            <person name="Topel M."/>
            <person name="Pinder M.I.M."/>
            <person name="Johansson O.N."/>
            <person name="Kourtchenko O."/>
            <person name="Godhe A."/>
            <person name="Clarke A.K."/>
        </authorList>
    </citation>
    <scope>NUCLEOTIDE SEQUENCE [LARGE SCALE GENOMIC DNA]</scope>
    <source>
        <strain evidence="4 5">SMS3</strain>
    </source>
</reference>
<evidence type="ECO:0000256" key="1">
    <source>
        <dbReference type="SAM" id="Coils"/>
    </source>
</evidence>
<sequence>MSNTTKDRVANGAAEAAEAGAEYARAAREAASERLEEAQEHIDRAFTEGRHEFERAAARSSQVVRDNPLLAVAGAVGVGVLVGLALRNNR</sequence>
<gene>
    <name evidence="4" type="ORF">ANTHELSMS3_00050</name>
</gene>
<keyword evidence="3" id="KW-1133">Transmembrane helix</keyword>
<accession>A0A222DXX7</accession>
<evidence type="ECO:0000313" key="5">
    <source>
        <dbReference type="Proteomes" id="UP000203589"/>
    </source>
</evidence>
<feature type="region of interest" description="Disordered" evidence="2">
    <location>
        <begin position="1"/>
        <end position="20"/>
    </location>
</feature>
<keyword evidence="5" id="KW-1185">Reference proteome</keyword>
<name>A0A222DXX7_9RHOB</name>
<evidence type="ECO:0000313" key="4">
    <source>
        <dbReference type="EMBL" id="ASP18776.1"/>
    </source>
</evidence>
<dbReference type="KEGG" id="aht:ANTHELSMS3_00050"/>
<feature type="coiled-coil region" evidence="1">
    <location>
        <begin position="21"/>
        <end position="48"/>
    </location>
</feature>
<keyword evidence="3" id="KW-0472">Membrane</keyword>
<feature type="transmembrane region" description="Helical" evidence="3">
    <location>
        <begin position="69"/>
        <end position="86"/>
    </location>
</feature>
<dbReference type="EMBL" id="CP022540">
    <property type="protein sequence ID" value="ASP18776.1"/>
    <property type="molecule type" value="Genomic_DNA"/>
</dbReference>
<keyword evidence="3" id="KW-0812">Transmembrane</keyword>
<dbReference type="RefSeq" id="WP_094033121.1">
    <property type="nucleotide sequence ID" value="NZ_CP022540.1"/>
</dbReference>
<protein>
    <recommendedName>
        <fullName evidence="6">Membrane-anchored ribosome-binding protein, inhibits growth in stationary phase, ElaB/YqjD/DUF883 family</fullName>
    </recommendedName>
</protein>
<keyword evidence="1" id="KW-0175">Coiled coil</keyword>
<dbReference type="Proteomes" id="UP000203589">
    <property type="component" value="Chromosome"/>
</dbReference>